<feature type="transmembrane region" description="Helical" evidence="5">
    <location>
        <begin position="72"/>
        <end position="91"/>
    </location>
</feature>
<evidence type="ECO:0000256" key="3">
    <source>
        <dbReference type="ARBA" id="ARBA00022989"/>
    </source>
</evidence>
<proteinExistence type="predicted"/>
<evidence type="ECO:0008006" key="8">
    <source>
        <dbReference type="Google" id="ProtNLM"/>
    </source>
</evidence>
<keyword evidence="2 5" id="KW-0812">Transmembrane</keyword>
<dbReference type="GO" id="GO:0016020">
    <property type="term" value="C:membrane"/>
    <property type="evidence" value="ECO:0007669"/>
    <property type="project" value="UniProtKB-SubCell"/>
</dbReference>
<keyword evidence="7" id="KW-1185">Reference proteome</keyword>
<organism evidence="6 7">
    <name type="scientific">Mucor lusitanicus CBS 277.49</name>
    <dbReference type="NCBI Taxonomy" id="747725"/>
    <lineage>
        <taxon>Eukaryota</taxon>
        <taxon>Fungi</taxon>
        <taxon>Fungi incertae sedis</taxon>
        <taxon>Mucoromycota</taxon>
        <taxon>Mucoromycotina</taxon>
        <taxon>Mucoromycetes</taxon>
        <taxon>Mucorales</taxon>
        <taxon>Mucorineae</taxon>
        <taxon>Mucoraceae</taxon>
        <taxon>Mucor</taxon>
    </lineage>
</organism>
<dbReference type="GO" id="GO:0005385">
    <property type="term" value="F:zinc ion transmembrane transporter activity"/>
    <property type="evidence" value="ECO:0007669"/>
    <property type="project" value="TreeGrafter"/>
</dbReference>
<evidence type="ECO:0000256" key="1">
    <source>
        <dbReference type="ARBA" id="ARBA00004141"/>
    </source>
</evidence>
<feature type="transmembrane region" description="Helical" evidence="5">
    <location>
        <begin position="218"/>
        <end position="243"/>
    </location>
</feature>
<feature type="transmembrane region" description="Helical" evidence="5">
    <location>
        <begin position="284"/>
        <end position="302"/>
    </location>
</feature>
<comment type="subcellular location">
    <subcellularLocation>
        <location evidence="1">Membrane</location>
        <topology evidence="1">Multi-pass membrane protein</topology>
    </subcellularLocation>
</comment>
<reference evidence="6 7" key="1">
    <citation type="submission" date="2015-06" db="EMBL/GenBank/DDBJ databases">
        <title>Expansion of signal transduction pathways in fungi by whole-genome duplication.</title>
        <authorList>
            <consortium name="DOE Joint Genome Institute"/>
            <person name="Corrochano L.M."/>
            <person name="Kuo A."/>
            <person name="Marcet-Houben M."/>
            <person name="Polaino S."/>
            <person name="Salamov A."/>
            <person name="Villalobos J.M."/>
            <person name="Alvarez M.I."/>
            <person name="Avalos J."/>
            <person name="Benito E.P."/>
            <person name="Benoit I."/>
            <person name="Burger G."/>
            <person name="Camino L.P."/>
            <person name="Canovas D."/>
            <person name="Cerda-Olmedo E."/>
            <person name="Cheng J.-F."/>
            <person name="Dominguez A."/>
            <person name="Elias M."/>
            <person name="Eslava A.P."/>
            <person name="Glaser F."/>
            <person name="Grimwood J."/>
            <person name="Gutierrez G."/>
            <person name="Heitman J."/>
            <person name="Henrissat B."/>
            <person name="Iturriaga E.A."/>
            <person name="Lang B.F."/>
            <person name="Lavin J.L."/>
            <person name="Lee S."/>
            <person name="Li W."/>
            <person name="Lindquist E."/>
            <person name="Lopez-Garcia S."/>
            <person name="Luque E.M."/>
            <person name="Marcos A.T."/>
            <person name="Martin J."/>
            <person name="Mccluskey K."/>
            <person name="Medina H.R."/>
            <person name="Miralles-Duran A."/>
            <person name="Miyazaki A."/>
            <person name="Munoz-Torres E."/>
            <person name="Oguiza J.A."/>
            <person name="Ohm R."/>
            <person name="Olmedo M."/>
            <person name="Orejas M."/>
            <person name="Ortiz-Castellanos L."/>
            <person name="Pisabarro A.G."/>
            <person name="Rodriguez-Romero J."/>
            <person name="Ruiz-Herrera J."/>
            <person name="Ruiz-Vazquez R."/>
            <person name="Sanz C."/>
            <person name="Schackwitz W."/>
            <person name="Schmutz J."/>
            <person name="Shahriari M."/>
            <person name="Shelest E."/>
            <person name="Silva-Franco F."/>
            <person name="Soanes D."/>
            <person name="Syed K."/>
            <person name="Tagua V.G."/>
            <person name="Talbot N.J."/>
            <person name="Thon M."/>
            <person name="De Vries R.P."/>
            <person name="Wiebenga A."/>
            <person name="Yadav J.S."/>
            <person name="Braun E.L."/>
            <person name="Baker S."/>
            <person name="Garre V."/>
            <person name="Horwitz B."/>
            <person name="Torres-Martinez S."/>
            <person name="Idnurm A."/>
            <person name="Herrera-Estrella A."/>
            <person name="Gabaldon T."/>
            <person name="Grigoriev I.V."/>
        </authorList>
    </citation>
    <scope>NUCLEOTIDE SEQUENCE [LARGE SCALE GENOMIC DNA]</scope>
    <source>
        <strain evidence="6 7">CBS 277.49</strain>
    </source>
</reference>
<feature type="transmembrane region" description="Helical" evidence="5">
    <location>
        <begin position="12"/>
        <end position="30"/>
    </location>
</feature>
<dbReference type="STRING" id="747725.A0A168Q2T4"/>
<keyword evidence="4 5" id="KW-0472">Membrane</keyword>
<evidence type="ECO:0000256" key="5">
    <source>
        <dbReference type="SAM" id="Phobius"/>
    </source>
</evidence>
<dbReference type="PANTHER" id="PTHR11040">
    <property type="entry name" value="ZINC/IRON TRANSPORTER"/>
    <property type="match status" value="1"/>
</dbReference>
<accession>A0A168Q2T4</accession>
<dbReference type="Pfam" id="PF02535">
    <property type="entry name" value="Zip"/>
    <property type="match status" value="1"/>
</dbReference>
<protein>
    <recommendedName>
        <fullName evidence="8">Zinc/iron permease</fullName>
    </recommendedName>
</protein>
<dbReference type="InterPro" id="IPR003689">
    <property type="entry name" value="ZIP"/>
</dbReference>
<gene>
    <name evidence="6" type="ORF">MUCCIDRAFT_76503</name>
</gene>
<feature type="transmembrane region" description="Helical" evidence="5">
    <location>
        <begin position="39"/>
        <end position="60"/>
    </location>
</feature>
<evidence type="ECO:0000313" key="7">
    <source>
        <dbReference type="Proteomes" id="UP000077051"/>
    </source>
</evidence>
<feature type="transmembrane region" description="Helical" evidence="5">
    <location>
        <begin position="314"/>
        <end position="336"/>
    </location>
</feature>
<sequence length="339" mass="36798">MAIEASADGWLMVLISSTACVLGASVVFLGGKALENKQFLSASMALGGGVLVFNSLYTLLPASQQKFDSNLWTFSCFFAGVAFTVGLSYFIQWCTPHAIHTCDPTSTVTLKDTANTINELVRGQDMTDGDHDNVDEEQDEQDLLKPILPPTPPLHNHHHHSNRDLEYGSIEIDDDHDFADQDKNDYFLIGIQTAIAICIHKFPEGLIMFISNESSSQLGLSVAAAMTIHNLIEGFLISLPLYYATGSRLAAFAYASVLGGMSQPLGAVLGLLAIRNVDQEQERFLFGVIFGVVSGMMCLIAVQSMLPQAIRADATHRCVPLFFFAGIFLVGLSSLLQSI</sequence>
<comment type="caution">
    <text evidence="6">The sequence shown here is derived from an EMBL/GenBank/DDBJ whole genome shotgun (WGS) entry which is preliminary data.</text>
</comment>
<dbReference type="PANTHER" id="PTHR11040:SF210">
    <property type="entry name" value="ZINC-REGULATED TRANSPORTER 3"/>
    <property type="match status" value="1"/>
</dbReference>
<name>A0A168Q2T4_MUCCL</name>
<dbReference type="Proteomes" id="UP000077051">
    <property type="component" value="Unassembled WGS sequence"/>
</dbReference>
<evidence type="ECO:0000256" key="4">
    <source>
        <dbReference type="ARBA" id="ARBA00023136"/>
    </source>
</evidence>
<keyword evidence="3 5" id="KW-1133">Transmembrane helix</keyword>
<evidence type="ECO:0000313" key="6">
    <source>
        <dbReference type="EMBL" id="OAD08604.1"/>
    </source>
</evidence>
<dbReference type="OrthoDB" id="262547at2759"/>
<dbReference type="AlphaFoldDB" id="A0A168Q2T4"/>
<dbReference type="EMBL" id="AMYB01000001">
    <property type="protein sequence ID" value="OAD08604.1"/>
    <property type="molecule type" value="Genomic_DNA"/>
</dbReference>
<evidence type="ECO:0000256" key="2">
    <source>
        <dbReference type="ARBA" id="ARBA00022692"/>
    </source>
</evidence>
<dbReference type="VEuPathDB" id="FungiDB:MUCCIDRAFT_76503"/>
<feature type="transmembrane region" description="Helical" evidence="5">
    <location>
        <begin position="249"/>
        <end position="272"/>
    </location>
</feature>